<gene>
    <name evidence="1" type="ORF">EDD18DRAFT_1102055</name>
</gene>
<dbReference type="Gene3D" id="2.130.10.10">
    <property type="entry name" value="YVTN repeat-like/Quinoprotein amine dehydrogenase"/>
    <property type="match status" value="1"/>
</dbReference>
<keyword evidence="2" id="KW-1185">Reference proteome</keyword>
<evidence type="ECO:0000313" key="1">
    <source>
        <dbReference type="EMBL" id="KAK0501103.1"/>
    </source>
</evidence>
<sequence>MSLNLLEFQRTTQQPMMLPGTVSQLAFSHNGNYLALAVGTRLIVVDVSTTASEPEVVYSLEEESKITCISWIRDLTVAHGSSTGRFVSSTIVKDKDPVRLQISGFDAFEGTSVMAIDVNPDGRLLALAESQKVQVWEAVGGDHAVWDHRLSLSATHLKVSICGLAWSPAGDTLHAWSPSTIVWVAASFVPDSCLNKLTSGWSIASGKVCLQRGASADTYIATLSTVSDTYLTATRGKNSQALTRHQLSTGIALASYEFQSSSTEVPVSFWRQGEGLLIGGLGIASLWLLDYDNHWLQDLLHEEDGRLLNAVTSHPKADLCATAIQNQVYVWRAKLASRKNECFNGWAYSQGEMESRATL</sequence>
<dbReference type="InterPro" id="IPR015943">
    <property type="entry name" value="WD40/YVTN_repeat-like_dom_sf"/>
</dbReference>
<dbReference type="AlphaFoldDB" id="A0AA39USG0"/>
<accession>A0AA39USG0</accession>
<name>A0AA39USG0_9AGAR</name>
<proteinExistence type="predicted"/>
<dbReference type="SUPFAM" id="SSF82171">
    <property type="entry name" value="DPP6 N-terminal domain-like"/>
    <property type="match status" value="1"/>
</dbReference>
<dbReference type="EMBL" id="JAUEPU010000007">
    <property type="protein sequence ID" value="KAK0501103.1"/>
    <property type="molecule type" value="Genomic_DNA"/>
</dbReference>
<evidence type="ECO:0000313" key="2">
    <source>
        <dbReference type="Proteomes" id="UP001175228"/>
    </source>
</evidence>
<reference evidence="1" key="1">
    <citation type="submission" date="2023-06" db="EMBL/GenBank/DDBJ databases">
        <authorList>
            <consortium name="Lawrence Berkeley National Laboratory"/>
            <person name="Ahrendt S."/>
            <person name="Sahu N."/>
            <person name="Indic B."/>
            <person name="Wong-Bajracharya J."/>
            <person name="Merenyi Z."/>
            <person name="Ke H.-M."/>
            <person name="Monk M."/>
            <person name="Kocsube S."/>
            <person name="Drula E."/>
            <person name="Lipzen A."/>
            <person name="Balint B."/>
            <person name="Henrissat B."/>
            <person name="Andreopoulos B."/>
            <person name="Martin F.M."/>
            <person name="Harder C.B."/>
            <person name="Rigling D."/>
            <person name="Ford K.L."/>
            <person name="Foster G.D."/>
            <person name="Pangilinan J."/>
            <person name="Papanicolaou A."/>
            <person name="Barry K."/>
            <person name="LaButti K."/>
            <person name="Viragh M."/>
            <person name="Koriabine M."/>
            <person name="Yan M."/>
            <person name="Riley R."/>
            <person name="Champramary S."/>
            <person name="Plett K.L."/>
            <person name="Tsai I.J."/>
            <person name="Slot J."/>
            <person name="Sipos G."/>
            <person name="Plett J."/>
            <person name="Nagy L.G."/>
            <person name="Grigoriev I.V."/>
        </authorList>
    </citation>
    <scope>NUCLEOTIDE SEQUENCE</scope>
    <source>
        <strain evidence="1">HWK02</strain>
    </source>
</reference>
<evidence type="ECO:0008006" key="3">
    <source>
        <dbReference type="Google" id="ProtNLM"/>
    </source>
</evidence>
<organism evidence="1 2">
    <name type="scientific">Armillaria luteobubalina</name>
    <dbReference type="NCBI Taxonomy" id="153913"/>
    <lineage>
        <taxon>Eukaryota</taxon>
        <taxon>Fungi</taxon>
        <taxon>Dikarya</taxon>
        <taxon>Basidiomycota</taxon>
        <taxon>Agaricomycotina</taxon>
        <taxon>Agaricomycetes</taxon>
        <taxon>Agaricomycetidae</taxon>
        <taxon>Agaricales</taxon>
        <taxon>Marasmiineae</taxon>
        <taxon>Physalacriaceae</taxon>
        <taxon>Armillaria</taxon>
    </lineage>
</organism>
<protein>
    <recommendedName>
        <fullName evidence="3">WD40 repeat-like protein</fullName>
    </recommendedName>
</protein>
<comment type="caution">
    <text evidence="1">The sequence shown here is derived from an EMBL/GenBank/DDBJ whole genome shotgun (WGS) entry which is preliminary data.</text>
</comment>
<dbReference type="Proteomes" id="UP001175228">
    <property type="component" value="Unassembled WGS sequence"/>
</dbReference>